<comment type="caution">
    <text evidence="1">The sequence shown here is derived from an EMBL/GenBank/DDBJ whole genome shotgun (WGS) entry which is preliminary data.</text>
</comment>
<name>A0A4V2UPV5_9RHOB</name>
<keyword evidence="2" id="KW-1185">Reference proteome</keyword>
<dbReference type="AlphaFoldDB" id="A0A4V2UPV5"/>
<accession>A0A4V2UPV5</accession>
<reference evidence="1 2" key="1">
    <citation type="submission" date="2019-03" db="EMBL/GenBank/DDBJ databases">
        <title>Genomic Encyclopedia of Type Strains, Phase IV (KMG-IV): sequencing the most valuable type-strain genomes for metagenomic binning, comparative biology and taxonomic classification.</title>
        <authorList>
            <person name="Goeker M."/>
        </authorList>
    </citation>
    <scope>NUCLEOTIDE SEQUENCE [LARGE SCALE GENOMIC DNA]</scope>
    <source>
        <strain evidence="1 2">DSM 104836</strain>
    </source>
</reference>
<dbReference type="EMBL" id="SLZU01000001">
    <property type="protein sequence ID" value="TCS67510.1"/>
    <property type="molecule type" value="Genomic_DNA"/>
</dbReference>
<proteinExistence type="predicted"/>
<organism evidence="1 2">
    <name type="scientific">Primorskyibacter sedentarius</name>
    <dbReference type="NCBI Taxonomy" id="745311"/>
    <lineage>
        <taxon>Bacteria</taxon>
        <taxon>Pseudomonadati</taxon>
        <taxon>Pseudomonadota</taxon>
        <taxon>Alphaproteobacteria</taxon>
        <taxon>Rhodobacterales</taxon>
        <taxon>Roseobacteraceae</taxon>
        <taxon>Primorskyibacter</taxon>
    </lineage>
</organism>
<protein>
    <submittedName>
        <fullName evidence="1">Uncharacterized protein</fullName>
    </submittedName>
</protein>
<evidence type="ECO:0000313" key="2">
    <source>
        <dbReference type="Proteomes" id="UP000295696"/>
    </source>
</evidence>
<sequence>MFRLLRLVIFTLLAFAAGVMFERNQAAEQCAQGSGEMRRGHCIGASE</sequence>
<evidence type="ECO:0000313" key="1">
    <source>
        <dbReference type="EMBL" id="TCS67510.1"/>
    </source>
</evidence>
<dbReference type="Proteomes" id="UP000295696">
    <property type="component" value="Unassembled WGS sequence"/>
</dbReference>
<gene>
    <name evidence="1" type="ORF">EDD52_101612</name>
</gene>